<comment type="caution">
    <text evidence="10">The sequence shown here is derived from an EMBL/GenBank/DDBJ whole genome shotgun (WGS) entry which is preliminary data.</text>
</comment>
<dbReference type="PROSITE" id="PS00123">
    <property type="entry name" value="ALKALINE_PHOSPHATASE"/>
    <property type="match status" value="1"/>
</dbReference>
<dbReference type="Pfam" id="PF00245">
    <property type="entry name" value="Alk_phosphatase"/>
    <property type="match status" value="1"/>
</dbReference>
<evidence type="ECO:0000256" key="9">
    <source>
        <dbReference type="RuleBase" id="RU003946"/>
    </source>
</evidence>
<evidence type="ECO:0000256" key="6">
    <source>
        <dbReference type="ARBA" id="ARBA00022801"/>
    </source>
</evidence>
<dbReference type="PANTHER" id="PTHR11596">
    <property type="entry name" value="ALKALINE PHOSPHATASE"/>
    <property type="match status" value="1"/>
</dbReference>
<protein>
    <submittedName>
        <fullName evidence="10">Alkaline phosphatase</fullName>
    </submittedName>
</protein>
<keyword evidence="6" id="KW-0378">Hydrolase</keyword>
<evidence type="ECO:0000256" key="1">
    <source>
        <dbReference type="ARBA" id="ARBA00001946"/>
    </source>
</evidence>
<keyword evidence="7" id="KW-0862">Zinc</keyword>
<dbReference type="CDD" id="cd16012">
    <property type="entry name" value="ALP"/>
    <property type="match status" value="1"/>
</dbReference>
<dbReference type="EMBL" id="JBHULG010000002">
    <property type="protein sequence ID" value="MFD2545724.1"/>
    <property type="molecule type" value="Genomic_DNA"/>
</dbReference>
<organism evidence="10 11">
    <name type="scientific">Kaistella montana</name>
    <dbReference type="NCBI Taxonomy" id="1849733"/>
    <lineage>
        <taxon>Bacteria</taxon>
        <taxon>Pseudomonadati</taxon>
        <taxon>Bacteroidota</taxon>
        <taxon>Flavobacteriia</taxon>
        <taxon>Flavobacteriales</taxon>
        <taxon>Weeksellaceae</taxon>
        <taxon>Chryseobacterium group</taxon>
        <taxon>Kaistella</taxon>
    </lineage>
</organism>
<keyword evidence="11" id="KW-1185">Reference proteome</keyword>
<evidence type="ECO:0000313" key="11">
    <source>
        <dbReference type="Proteomes" id="UP001597394"/>
    </source>
</evidence>
<evidence type="ECO:0000256" key="5">
    <source>
        <dbReference type="ARBA" id="ARBA00022723"/>
    </source>
</evidence>
<dbReference type="Proteomes" id="UP001597394">
    <property type="component" value="Unassembled WGS sequence"/>
</dbReference>
<dbReference type="SMART" id="SM00098">
    <property type="entry name" value="alkPPc"/>
    <property type="match status" value="1"/>
</dbReference>
<dbReference type="InterPro" id="IPR018299">
    <property type="entry name" value="Alkaline_phosphatase_AS"/>
</dbReference>
<accession>A0ABW5KC49</accession>
<evidence type="ECO:0000313" key="10">
    <source>
        <dbReference type="EMBL" id="MFD2545724.1"/>
    </source>
</evidence>
<comment type="cofactor">
    <cofactor evidence="2">
        <name>Zn(2+)</name>
        <dbReference type="ChEBI" id="CHEBI:29105"/>
    </cofactor>
</comment>
<dbReference type="RefSeq" id="WP_255930303.1">
    <property type="nucleotide sequence ID" value="NZ_JANFQP010000002.1"/>
</dbReference>
<keyword evidence="4" id="KW-0597">Phosphoprotein</keyword>
<comment type="cofactor">
    <cofactor evidence="1">
        <name>Mg(2+)</name>
        <dbReference type="ChEBI" id="CHEBI:18420"/>
    </cofactor>
</comment>
<dbReference type="PRINTS" id="PR00113">
    <property type="entry name" value="ALKPHPHTASE"/>
</dbReference>
<dbReference type="Gene3D" id="3.40.720.10">
    <property type="entry name" value="Alkaline Phosphatase, subunit A"/>
    <property type="match status" value="1"/>
</dbReference>
<keyword evidence="8" id="KW-0460">Magnesium</keyword>
<evidence type="ECO:0000256" key="3">
    <source>
        <dbReference type="ARBA" id="ARBA00005984"/>
    </source>
</evidence>
<keyword evidence="5" id="KW-0479">Metal-binding</keyword>
<evidence type="ECO:0000256" key="4">
    <source>
        <dbReference type="ARBA" id="ARBA00022553"/>
    </source>
</evidence>
<dbReference type="InterPro" id="IPR017850">
    <property type="entry name" value="Alkaline_phosphatase_core_sf"/>
</dbReference>
<sequence length="370" mass="40889">MRKNFGRSVLGISLVCASVMGFSQKKEPINVIMMIGDGMGVAQVSSAFYFGNSAPNFQQFSITGFSETSSTSHRITDSAAGATALSTGQKTYKRAIGVDKDSASIPTILEQLQEKNYKTGLISLTSVTHATPAAYYAHVKDRDLHEDIATQLVPSGVNFIAGGGIKYFTKRKDHVDLLKEFTKRNYQYHTSLDLLDPKKNQIYLLADEGLPSKDEGREDFLPEMTQIALDYFEQQKQPFFLMVEGSYIDWGGHAKNANRVVQEVLDFDKTIGVVIEFVKKNPNTLLIVTADHETGGVSLGKYSEKDPTTGKIVEVPRRVQIEFNTDQHTAALVPVFAMGKNQELFSGVYPNNEIYHKIVKAIAEAGVTIK</sequence>
<comment type="similarity">
    <text evidence="3 9">Belongs to the alkaline phosphatase family.</text>
</comment>
<gene>
    <name evidence="10" type="ORF">ACFSO8_09640</name>
</gene>
<evidence type="ECO:0000256" key="8">
    <source>
        <dbReference type="ARBA" id="ARBA00022842"/>
    </source>
</evidence>
<evidence type="ECO:0000256" key="7">
    <source>
        <dbReference type="ARBA" id="ARBA00022833"/>
    </source>
</evidence>
<dbReference type="PANTHER" id="PTHR11596:SF5">
    <property type="entry name" value="ALKALINE PHOSPHATASE"/>
    <property type="match status" value="1"/>
</dbReference>
<name>A0ABW5KC49_9FLAO</name>
<evidence type="ECO:0000256" key="2">
    <source>
        <dbReference type="ARBA" id="ARBA00001947"/>
    </source>
</evidence>
<dbReference type="SUPFAM" id="SSF53649">
    <property type="entry name" value="Alkaline phosphatase-like"/>
    <property type="match status" value="1"/>
</dbReference>
<reference evidence="11" key="1">
    <citation type="journal article" date="2019" name="Int. J. Syst. Evol. Microbiol.">
        <title>The Global Catalogue of Microorganisms (GCM) 10K type strain sequencing project: providing services to taxonomists for standard genome sequencing and annotation.</title>
        <authorList>
            <consortium name="The Broad Institute Genomics Platform"/>
            <consortium name="The Broad Institute Genome Sequencing Center for Infectious Disease"/>
            <person name="Wu L."/>
            <person name="Ma J."/>
        </authorList>
    </citation>
    <scope>NUCLEOTIDE SEQUENCE [LARGE SCALE GENOMIC DNA]</scope>
    <source>
        <strain evidence="11">KCTC 52204</strain>
    </source>
</reference>
<dbReference type="InterPro" id="IPR001952">
    <property type="entry name" value="Alkaline_phosphatase"/>
</dbReference>
<proteinExistence type="inferred from homology"/>